<keyword evidence="1" id="KW-1133">Transmembrane helix</keyword>
<evidence type="ECO:0000256" key="1">
    <source>
        <dbReference type="SAM" id="Phobius"/>
    </source>
</evidence>
<dbReference type="RefSeq" id="WP_204656185.1">
    <property type="nucleotide sequence ID" value="NZ_CP056775.1"/>
</dbReference>
<dbReference type="Proteomes" id="UP000612680">
    <property type="component" value="Chromosome"/>
</dbReference>
<evidence type="ECO:0000313" key="2">
    <source>
        <dbReference type="EMBL" id="QRR01961.1"/>
    </source>
</evidence>
<dbReference type="EMBL" id="CP056775">
    <property type="protein sequence ID" value="QRR01961.1"/>
    <property type="molecule type" value="Genomic_DNA"/>
</dbReference>
<feature type="transmembrane region" description="Helical" evidence="1">
    <location>
        <begin position="117"/>
        <end position="137"/>
    </location>
</feature>
<gene>
    <name evidence="2" type="ORF">HWI92_14100</name>
</gene>
<evidence type="ECO:0000313" key="3">
    <source>
        <dbReference type="Proteomes" id="UP000612680"/>
    </source>
</evidence>
<accession>A0ABX7I784</accession>
<protein>
    <submittedName>
        <fullName evidence="2">Uncharacterized protein</fullName>
    </submittedName>
</protein>
<name>A0ABX7I784_9BACT</name>
<keyword evidence="3" id="KW-1185">Reference proteome</keyword>
<proteinExistence type="predicted"/>
<organism evidence="2 3">
    <name type="scientific">Dyadobacter sandarakinus</name>
    <dbReference type="NCBI Taxonomy" id="2747268"/>
    <lineage>
        <taxon>Bacteria</taxon>
        <taxon>Pseudomonadati</taxon>
        <taxon>Bacteroidota</taxon>
        <taxon>Cytophagia</taxon>
        <taxon>Cytophagales</taxon>
        <taxon>Spirosomataceae</taxon>
        <taxon>Dyadobacter</taxon>
    </lineage>
</organism>
<keyword evidence="1" id="KW-0812">Transmembrane</keyword>
<keyword evidence="1" id="KW-0472">Membrane</keyword>
<sequence>MSTQDLIKSGLVESFLLGFASKEEQELVRERALTDSQFNDYLADIESNVRAYFNGKSVIPPAPLREVIALRSPQKNAGKPKHEFQSADAGPLNGNARYHEIEVNDTHIKVHKYWRPAFIAVFILSKIFLIAGLYFYFKSQHVQDELNRLKAQTELHK</sequence>
<reference evidence="2 3" key="1">
    <citation type="submission" date="2020-06" db="EMBL/GenBank/DDBJ databases">
        <title>Dyadobacter sandarakinus sp. nov., isolated from the soil of the Arctic Yellow River Station.</title>
        <authorList>
            <person name="Zhang Y."/>
            <person name="Peng F."/>
        </authorList>
    </citation>
    <scope>NUCLEOTIDE SEQUENCE [LARGE SCALE GENOMIC DNA]</scope>
    <source>
        <strain evidence="2 3">Q3-56</strain>
    </source>
</reference>